<dbReference type="PANTHER" id="PTHR36840:SF1">
    <property type="entry name" value="BLL5714 PROTEIN"/>
    <property type="match status" value="1"/>
</dbReference>
<feature type="transmembrane region" description="Helical" evidence="1">
    <location>
        <begin position="68"/>
        <end position="89"/>
    </location>
</feature>
<keyword evidence="3" id="KW-1185">Reference proteome</keyword>
<feature type="transmembrane region" description="Helical" evidence="1">
    <location>
        <begin position="355"/>
        <end position="374"/>
    </location>
</feature>
<dbReference type="Proteomes" id="UP000609726">
    <property type="component" value="Unassembled WGS sequence"/>
</dbReference>
<name>A0ABX0P164_9BURK</name>
<keyword evidence="1" id="KW-1133">Transmembrane helix</keyword>
<evidence type="ECO:0000313" key="3">
    <source>
        <dbReference type="Proteomes" id="UP000609726"/>
    </source>
</evidence>
<dbReference type="Pfam" id="PF06772">
    <property type="entry name" value="LtrA"/>
    <property type="match status" value="1"/>
</dbReference>
<feature type="transmembrane region" description="Helical" evidence="1">
    <location>
        <begin position="183"/>
        <end position="205"/>
    </location>
</feature>
<reference evidence="2 3" key="1">
    <citation type="submission" date="2019-10" db="EMBL/GenBank/DDBJ databases">
        <title>Taxonomy of Antarctic Massilia spp.: description of Massilia rubra sp. nov., Massilia aquatica sp. nov., Massilia mucilaginosa sp. nov., Massilia frigida sp. nov. isolated from streams, lakes and regoliths.</title>
        <authorList>
            <person name="Holochova P."/>
            <person name="Sedlacek I."/>
            <person name="Kralova S."/>
            <person name="Maslanova I."/>
            <person name="Busse H.-J."/>
            <person name="Stankova E."/>
            <person name="Vrbovska V."/>
            <person name="Kovarovic V."/>
            <person name="Bartak M."/>
            <person name="Svec P."/>
            <person name="Pantucek R."/>
        </authorList>
    </citation>
    <scope>NUCLEOTIDE SEQUENCE [LARGE SCALE GENOMIC DNA]</scope>
    <source>
        <strain evidence="2 3">CCM 8733</strain>
    </source>
</reference>
<feature type="transmembrane region" description="Helical" evidence="1">
    <location>
        <begin position="125"/>
        <end position="144"/>
    </location>
</feature>
<proteinExistence type="predicted"/>
<feature type="transmembrane region" description="Helical" evidence="1">
    <location>
        <begin position="156"/>
        <end position="177"/>
    </location>
</feature>
<comment type="caution">
    <text evidence="2">The sequence shown here is derived from an EMBL/GenBank/DDBJ whole genome shotgun (WGS) entry which is preliminary data.</text>
</comment>
<feature type="transmembrane region" description="Helical" evidence="1">
    <location>
        <begin position="283"/>
        <end position="304"/>
    </location>
</feature>
<evidence type="ECO:0000313" key="2">
    <source>
        <dbReference type="EMBL" id="NHZ93033.1"/>
    </source>
</evidence>
<dbReference type="RefSeq" id="WP_166881721.1">
    <property type="nucleotide sequence ID" value="NZ_WHJH01000059.1"/>
</dbReference>
<protein>
    <submittedName>
        <fullName evidence="2">Low temperature requirement protein A</fullName>
    </submittedName>
</protein>
<feature type="transmembrane region" description="Helical" evidence="1">
    <location>
        <begin position="249"/>
        <end position="271"/>
    </location>
</feature>
<feature type="transmembrane region" description="Helical" evidence="1">
    <location>
        <begin position="101"/>
        <end position="119"/>
    </location>
</feature>
<keyword evidence="1" id="KW-0472">Membrane</keyword>
<feature type="transmembrane region" description="Helical" evidence="1">
    <location>
        <begin position="380"/>
        <end position="398"/>
    </location>
</feature>
<accession>A0ABX0P164</accession>
<organism evidence="2 3">
    <name type="scientific">Massilia mucilaginosa</name>
    <dbReference type="NCBI Taxonomy" id="2609282"/>
    <lineage>
        <taxon>Bacteria</taxon>
        <taxon>Pseudomonadati</taxon>
        <taxon>Pseudomonadota</taxon>
        <taxon>Betaproteobacteria</taxon>
        <taxon>Burkholderiales</taxon>
        <taxon>Oxalobacteraceae</taxon>
        <taxon>Telluria group</taxon>
        <taxon>Massilia</taxon>
    </lineage>
</organism>
<dbReference type="PANTHER" id="PTHR36840">
    <property type="entry name" value="BLL5714 PROTEIN"/>
    <property type="match status" value="1"/>
</dbReference>
<dbReference type="EMBL" id="WHJH01000059">
    <property type="protein sequence ID" value="NHZ93033.1"/>
    <property type="molecule type" value="Genomic_DNA"/>
</dbReference>
<dbReference type="InterPro" id="IPR010640">
    <property type="entry name" value="Low_temperature_requirement_A"/>
</dbReference>
<feature type="transmembrane region" description="Helical" evidence="1">
    <location>
        <begin position="217"/>
        <end position="237"/>
    </location>
</feature>
<evidence type="ECO:0000256" key="1">
    <source>
        <dbReference type="SAM" id="Phobius"/>
    </source>
</evidence>
<gene>
    <name evidence="2" type="ORF">F2P45_29090</name>
</gene>
<sequence>MTSPSSPVQSPVAHTRVLRRMVGRDIHETNRVSTPLELLFDLTFVVAVAAVSSQLHHAVGEHHLAVGMLAYCTGFAAIWWAWMNFTWFASAYDTDDSIYRLWTMVQMVGVLILASGMPKVAEGDFIAVTIGYAVMRIGLLAMWLRAAREHPERRQTAIRSAIGIGGLQLLWLARLALSGAWSLPSFLMLMLLELSVPIWAAKAGHTPWHVHHIAERYGLFTIIVLGECVLGAFNAVAGLIEVQGWSLDLAMVGLGSVGLILSLWWVYFLVPNAETLHHHRERAFNWGYGHFVVFGSLAALGAFLEVVADGFKGSSAYHAVAPTLAIGLVAAAVGVYLLTLWWLHRHIARGLAQVGWAWGIALLILVAVVAAVALGLPLAWAIAAVTAAPTFVIAVIEFERLKQPEMFRVQ</sequence>
<keyword evidence="1" id="KW-0812">Transmembrane</keyword>
<feature type="transmembrane region" description="Helical" evidence="1">
    <location>
        <begin position="324"/>
        <end position="343"/>
    </location>
</feature>